<evidence type="ECO:0000256" key="3">
    <source>
        <dbReference type="ARBA" id="ARBA00022737"/>
    </source>
</evidence>
<evidence type="ECO:0000259" key="9">
    <source>
        <dbReference type="PROSITE" id="PS50059"/>
    </source>
</evidence>
<dbReference type="InterPro" id="IPR011990">
    <property type="entry name" value="TPR-like_helical_dom_sf"/>
</dbReference>
<protein>
    <recommendedName>
        <fullName evidence="2 7">peptidylprolyl isomerase</fullName>
        <ecNumber evidence="2 7">5.2.1.8</ecNumber>
    </recommendedName>
</protein>
<accession>A0AAN8JVM9</accession>
<dbReference type="GO" id="GO:0003755">
    <property type="term" value="F:peptidyl-prolyl cis-trans isomerase activity"/>
    <property type="evidence" value="ECO:0007669"/>
    <property type="project" value="UniProtKB-KW"/>
</dbReference>
<dbReference type="InterPro" id="IPR019734">
    <property type="entry name" value="TPR_rpt"/>
</dbReference>
<reference evidence="10 11" key="1">
    <citation type="submission" date="2024-01" db="EMBL/GenBank/DDBJ databases">
        <title>The genome of the rayed Mediterranean limpet Patella caerulea (Linnaeus, 1758).</title>
        <authorList>
            <person name="Anh-Thu Weber A."/>
            <person name="Halstead-Nussloch G."/>
        </authorList>
    </citation>
    <scope>NUCLEOTIDE SEQUENCE [LARGE SCALE GENOMIC DNA]</scope>
    <source>
        <strain evidence="10">AATW-2023a</strain>
        <tissue evidence="10">Whole specimen</tissue>
    </source>
</reference>
<evidence type="ECO:0000256" key="8">
    <source>
        <dbReference type="PROSITE-ProRule" id="PRU00339"/>
    </source>
</evidence>
<evidence type="ECO:0000313" key="11">
    <source>
        <dbReference type="Proteomes" id="UP001347796"/>
    </source>
</evidence>
<dbReference type="Proteomes" id="UP001347796">
    <property type="component" value="Unassembled WGS sequence"/>
</dbReference>
<organism evidence="10 11">
    <name type="scientific">Patella caerulea</name>
    <name type="common">Rayed Mediterranean limpet</name>
    <dbReference type="NCBI Taxonomy" id="87958"/>
    <lineage>
        <taxon>Eukaryota</taxon>
        <taxon>Metazoa</taxon>
        <taxon>Spiralia</taxon>
        <taxon>Lophotrochozoa</taxon>
        <taxon>Mollusca</taxon>
        <taxon>Gastropoda</taxon>
        <taxon>Patellogastropoda</taxon>
        <taxon>Patelloidea</taxon>
        <taxon>Patellidae</taxon>
        <taxon>Patella</taxon>
    </lineage>
</organism>
<dbReference type="FunFam" id="1.25.40.10:FF:000008">
    <property type="entry name" value="Peptidylprolyl isomerase"/>
    <property type="match status" value="1"/>
</dbReference>
<dbReference type="EC" id="5.2.1.8" evidence="2 7"/>
<dbReference type="InterPro" id="IPR001179">
    <property type="entry name" value="PPIase_FKBP_dom"/>
</dbReference>
<evidence type="ECO:0000256" key="7">
    <source>
        <dbReference type="PROSITE-ProRule" id="PRU00277"/>
    </source>
</evidence>
<feature type="repeat" description="TPR" evidence="8">
    <location>
        <begin position="337"/>
        <end position="370"/>
    </location>
</feature>
<dbReference type="InterPro" id="IPR046357">
    <property type="entry name" value="PPIase_dom_sf"/>
</dbReference>
<evidence type="ECO:0000256" key="5">
    <source>
        <dbReference type="ARBA" id="ARBA00023110"/>
    </source>
</evidence>
<dbReference type="FunFam" id="3.10.50.40:FF:000056">
    <property type="entry name" value="Peptidylprolyl isomerase"/>
    <property type="match status" value="1"/>
</dbReference>
<evidence type="ECO:0000313" key="10">
    <source>
        <dbReference type="EMBL" id="KAK6184516.1"/>
    </source>
</evidence>
<dbReference type="PROSITE" id="PS50293">
    <property type="entry name" value="TPR_REGION"/>
    <property type="match status" value="1"/>
</dbReference>
<dbReference type="AlphaFoldDB" id="A0AAN8JVM9"/>
<feature type="repeat" description="TPR" evidence="8">
    <location>
        <begin position="303"/>
        <end position="336"/>
    </location>
</feature>
<keyword evidence="5 7" id="KW-0697">Rotamase</keyword>
<keyword evidence="11" id="KW-1185">Reference proteome</keyword>
<keyword evidence="4 8" id="KW-0802">TPR repeat</keyword>
<name>A0AAN8JVM9_PATCE</name>
<evidence type="ECO:0000256" key="2">
    <source>
        <dbReference type="ARBA" id="ARBA00013194"/>
    </source>
</evidence>
<keyword evidence="6 7" id="KW-0413">Isomerase</keyword>
<dbReference type="FunFam" id="3.10.50.40:FF:000013">
    <property type="entry name" value="Peptidylprolyl isomerase"/>
    <property type="match status" value="1"/>
</dbReference>
<dbReference type="PROSITE" id="PS50059">
    <property type="entry name" value="FKBP_PPIASE"/>
    <property type="match status" value="2"/>
</dbReference>
<dbReference type="Gene3D" id="1.25.40.10">
    <property type="entry name" value="Tetratricopeptide repeat domain"/>
    <property type="match status" value="1"/>
</dbReference>
<dbReference type="SUPFAM" id="SSF48452">
    <property type="entry name" value="TPR-like"/>
    <property type="match status" value="1"/>
</dbReference>
<evidence type="ECO:0000256" key="1">
    <source>
        <dbReference type="ARBA" id="ARBA00000971"/>
    </source>
</evidence>
<gene>
    <name evidence="10" type="ORF">SNE40_006978</name>
</gene>
<dbReference type="SUPFAM" id="SSF54534">
    <property type="entry name" value="FKBP-like"/>
    <property type="match status" value="2"/>
</dbReference>
<dbReference type="Pfam" id="PF13432">
    <property type="entry name" value="TPR_16"/>
    <property type="match status" value="1"/>
</dbReference>
<dbReference type="PROSITE" id="PS50005">
    <property type="entry name" value="TPR"/>
    <property type="match status" value="3"/>
</dbReference>
<evidence type="ECO:0000256" key="4">
    <source>
        <dbReference type="ARBA" id="ARBA00022803"/>
    </source>
</evidence>
<feature type="repeat" description="TPR" evidence="8">
    <location>
        <begin position="254"/>
        <end position="287"/>
    </location>
</feature>
<dbReference type="Pfam" id="PF13181">
    <property type="entry name" value="TPR_8"/>
    <property type="match status" value="1"/>
</dbReference>
<feature type="domain" description="PPIase FKBP-type" evidence="9">
    <location>
        <begin position="34"/>
        <end position="122"/>
    </location>
</feature>
<proteinExistence type="predicted"/>
<feature type="domain" description="PPIase FKBP-type" evidence="9">
    <location>
        <begin position="151"/>
        <end position="237"/>
    </location>
</feature>
<dbReference type="Pfam" id="PF00254">
    <property type="entry name" value="FKBP_C"/>
    <property type="match status" value="2"/>
</dbReference>
<dbReference type="PANTHER" id="PTHR46512:SF9">
    <property type="entry name" value="PEPTIDYLPROLYL ISOMERASE"/>
    <property type="match status" value="1"/>
</dbReference>
<dbReference type="InterPro" id="IPR050754">
    <property type="entry name" value="FKBP4/5/8-like"/>
</dbReference>
<sequence length="469" mass="52650">MTLSEVDITPTKDGGVLKEILKQGDENGGSPAIGDTVYVHYVGTLENGDKFDSSRDRGEKFDFQLGMGSVIKAWDLGVATMKKGEIAKLTCKADYAYGAAGSPPKIPPNATLIFEVELFSWKGEDLTENKDGGIIRRILTKGEGFKQPKDGSTVNVHYVGKYDGIRFDERDVQFEVGEPSDQNVIEAIDIAVTKMKRGEKCHLTVAPQYAYGSTGNEALKIPPNATLEYDVYLSNFEKAKEPFEMDVPEKLDQSELVKSKGTNHVKAGEYRRAIKCYDKVISYLEHETSLEEGEQTKRDALMLAAHLNLALCYLKLEENNSAVEQCDKALEMDSNNTKAFFRRGQAQLNKNEYENAKKDFEKVVSLEPENKAAKNQIVMCNHKLKQFMEKEKKTYAGMFSRFAEQDAKFPDKNTPVLIKTNSTGEVMDNIDNWSNEMAKDMMSIEQEMAAFGETMPLIPDKENINPRRK</sequence>
<dbReference type="Gene3D" id="3.10.50.40">
    <property type="match status" value="2"/>
</dbReference>
<comment type="catalytic activity">
    <reaction evidence="1 7">
        <text>[protein]-peptidylproline (omega=180) = [protein]-peptidylproline (omega=0)</text>
        <dbReference type="Rhea" id="RHEA:16237"/>
        <dbReference type="Rhea" id="RHEA-COMP:10747"/>
        <dbReference type="Rhea" id="RHEA-COMP:10748"/>
        <dbReference type="ChEBI" id="CHEBI:83833"/>
        <dbReference type="ChEBI" id="CHEBI:83834"/>
        <dbReference type="EC" id="5.2.1.8"/>
    </reaction>
</comment>
<keyword evidence="3" id="KW-0677">Repeat</keyword>
<evidence type="ECO:0000256" key="6">
    <source>
        <dbReference type="ARBA" id="ARBA00023235"/>
    </source>
</evidence>
<dbReference type="PANTHER" id="PTHR46512">
    <property type="entry name" value="PEPTIDYLPROLYL ISOMERASE"/>
    <property type="match status" value="1"/>
</dbReference>
<dbReference type="EMBL" id="JAZGQO010000006">
    <property type="protein sequence ID" value="KAK6184516.1"/>
    <property type="molecule type" value="Genomic_DNA"/>
</dbReference>
<comment type="caution">
    <text evidence="10">The sequence shown here is derived from an EMBL/GenBank/DDBJ whole genome shotgun (WGS) entry which is preliminary data.</text>
</comment>
<dbReference type="SMART" id="SM00028">
    <property type="entry name" value="TPR"/>
    <property type="match status" value="3"/>
</dbReference>